<dbReference type="InterPro" id="IPR035919">
    <property type="entry name" value="EAL_sf"/>
</dbReference>
<feature type="domain" description="GGDEF" evidence="3">
    <location>
        <begin position="626"/>
        <end position="759"/>
    </location>
</feature>
<dbReference type="SUPFAM" id="SSF55781">
    <property type="entry name" value="GAF domain-like"/>
    <property type="match status" value="1"/>
</dbReference>
<dbReference type="CDD" id="cd01948">
    <property type="entry name" value="EAL"/>
    <property type="match status" value="1"/>
</dbReference>
<dbReference type="STRING" id="931626.Awo_c14080"/>
<keyword evidence="1" id="KW-1133">Transmembrane helix</keyword>
<feature type="transmembrane region" description="Helical" evidence="1">
    <location>
        <begin position="6"/>
        <end position="25"/>
    </location>
</feature>
<proteinExistence type="predicted"/>
<dbReference type="Gene3D" id="3.30.450.40">
    <property type="match status" value="1"/>
</dbReference>
<accession>H6LF92</accession>
<feature type="transmembrane region" description="Helical" evidence="1">
    <location>
        <begin position="37"/>
        <end position="57"/>
    </location>
</feature>
<dbReference type="InterPro" id="IPR043128">
    <property type="entry name" value="Rev_trsase/Diguanyl_cyclase"/>
</dbReference>
<dbReference type="InterPro" id="IPR052155">
    <property type="entry name" value="Biofilm_reg_signaling"/>
</dbReference>
<feature type="domain" description="EAL" evidence="2">
    <location>
        <begin position="768"/>
        <end position="1021"/>
    </location>
</feature>
<dbReference type="eggNOG" id="COG2203">
    <property type="taxonomic scope" value="Bacteria"/>
</dbReference>
<feature type="transmembrane region" description="Helical" evidence="1">
    <location>
        <begin position="317"/>
        <end position="334"/>
    </location>
</feature>
<dbReference type="Gene3D" id="3.30.70.270">
    <property type="match status" value="1"/>
</dbReference>
<evidence type="ECO:0000259" key="2">
    <source>
        <dbReference type="PROSITE" id="PS50883"/>
    </source>
</evidence>
<feature type="transmembrane region" description="Helical" evidence="1">
    <location>
        <begin position="285"/>
        <end position="308"/>
    </location>
</feature>
<feature type="transmembrane region" description="Helical" evidence="1">
    <location>
        <begin position="389"/>
        <end position="409"/>
    </location>
</feature>
<keyword evidence="1" id="KW-0472">Membrane</keyword>
<dbReference type="SMART" id="SM00052">
    <property type="entry name" value="EAL"/>
    <property type="match status" value="1"/>
</dbReference>
<keyword evidence="1" id="KW-0812">Transmembrane</keyword>
<dbReference type="InterPro" id="IPR029787">
    <property type="entry name" value="Nucleotide_cyclase"/>
</dbReference>
<feature type="transmembrane region" description="Helical" evidence="1">
    <location>
        <begin position="101"/>
        <end position="124"/>
    </location>
</feature>
<dbReference type="SUPFAM" id="SSF55073">
    <property type="entry name" value="Nucleotide cyclase"/>
    <property type="match status" value="1"/>
</dbReference>
<feature type="transmembrane region" description="Helical" evidence="1">
    <location>
        <begin position="181"/>
        <end position="198"/>
    </location>
</feature>
<dbReference type="AlphaFoldDB" id="H6LF92"/>
<dbReference type="Pfam" id="PF00563">
    <property type="entry name" value="EAL"/>
    <property type="match status" value="1"/>
</dbReference>
<dbReference type="PROSITE" id="PS50887">
    <property type="entry name" value="GGDEF"/>
    <property type="match status" value="1"/>
</dbReference>
<dbReference type="SMART" id="SM00267">
    <property type="entry name" value="GGDEF"/>
    <property type="match status" value="1"/>
</dbReference>
<evidence type="ECO:0000313" key="4">
    <source>
        <dbReference type="EMBL" id="AFA48192.1"/>
    </source>
</evidence>
<dbReference type="InterPro" id="IPR003018">
    <property type="entry name" value="GAF"/>
</dbReference>
<dbReference type="EMBL" id="CP002987">
    <property type="protein sequence ID" value="AFA48192.1"/>
    <property type="molecule type" value="Genomic_DNA"/>
</dbReference>
<dbReference type="CDD" id="cd01949">
    <property type="entry name" value="GGDEF"/>
    <property type="match status" value="1"/>
</dbReference>
<dbReference type="NCBIfam" id="TIGR00254">
    <property type="entry name" value="GGDEF"/>
    <property type="match status" value="1"/>
</dbReference>
<dbReference type="InterPro" id="IPR000160">
    <property type="entry name" value="GGDEF_dom"/>
</dbReference>
<reference evidence="5" key="1">
    <citation type="submission" date="2011-07" db="EMBL/GenBank/DDBJ databases">
        <title>Complete genome sequence of Acetobacterium woodii.</title>
        <authorList>
            <person name="Poehlein A."/>
            <person name="Schmidt S."/>
            <person name="Kaster A.-K."/>
            <person name="Goenrich M."/>
            <person name="Vollmers J."/>
            <person name="Thuermer A."/>
            <person name="Gottschalk G."/>
            <person name="Thauer R.K."/>
            <person name="Daniel R."/>
            <person name="Mueller V."/>
        </authorList>
    </citation>
    <scope>NUCLEOTIDE SEQUENCE [LARGE SCALE GENOMIC DNA]</scope>
    <source>
        <strain evidence="5">ATCC 29683 / DSM 1030 / JCM 2381 / KCTC 1655 / WB1</strain>
    </source>
</reference>
<name>H6LF92_ACEWD</name>
<feature type="transmembrane region" description="Helical" evidence="1">
    <location>
        <begin position="258"/>
        <end position="279"/>
    </location>
</feature>
<evidence type="ECO:0000256" key="1">
    <source>
        <dbReference type="SAM" id="Phobius"/>
    </source>
</evidence>
<dbReference type="Gene3D" id="3.20.20.450">
    <property type="entry name" value="EAL domain"/>
    <property type="match status" value="1"/>
</dbReference>
<dbReference type="RefSeq" id="WP_014355795.1">
    <property type="nucleotide sequence ID" value="NC_016894.1"/>
</dbReference>
<dbReference type="InterPro" id="IPR029016">
    <property type="entry name" value="GAF-like_dom_sf"/>
</dbReference>
<evidence type="ECO:0000313" key="5">
    <source>
        <dbReference type="Proteomes" id="UP000007177"/>
    </source>
</evidence>
<dbReference type="Pfam" id="PF01590">
    <property type="entry name" value="GAF"/>
    <property type="match status" value="1"/>
</dbReference>
<dbReference type="PANTHER" id="PTHR44757:SF2">
    <property type="entry name" value="BIOFILM ARCHITECTURE MAINTENANCE PROTEIN MBAA"/>
    <property type="match status" value="1"/>
</dbReference>
<feature type="transmembrane region" description="Helical" evidence="1">
    <location>
        <begin position="210"/>
        <end position="229"/>
    </location>
</feature>
<organism evidence="4 5">
    <name type="scientific">Acetobacterium woodii (strain ATCC 29683 / DSM 1030 / JCM 2381 / KCTC 1655 / WB1)</name>
    <dbReference type="NCBI Taxonomy" id="931626"/>
    <lineage>
        <taxon>Bacteria</taxon>
        <taxon>Bacillati</taxon>
        <taxon>Bacillota</taxon>
        <taxon>Clostridia</taxon>
        <taxon>Eubacteriales</taxon>
        <taxon>Eubacteriaceae</taxon>
        <taxon>Acetobacterium</taxon>
    </lineage>
</organism>
<sequence>MIQNLISMMFYILFIIYAMFGTYSLALNKEARLNQVFTCLCCCFSIWGFTFALVNSAVTYEEALIWRRISVLGWGVAYSIMLHFFIILTESKWSQKEKQPILLLTLYGPSALIIFFFGLCGTTANEQIILLKTVTGWITVSSNNGLEKLFYLYYLSFSLISLIMLIQWYRNSTEQNKKNQARYLLLAFCSSVFLGSFTDAIANNYLQTKLPSLAPVIIMISVATIYYIIKKYGLMLAPQNTNENAEGIILNTNGRTRLFRYVGMILVMGSGINFFILLIRPNERFFAAILCFSLVAIGAFVTLIPYLIQSIKNQERLMTVLIVIIISVVMLFFADAPFSNIIWPGPIFFIILTTVFNNRKMFYITAILTILMGIFLWIKFPYYSTPIGISIYSLRLLLYIIGICLTAAIRKVYRERLEANAKLEAFQKLISELSTDFVTISVFDFDAKVEDLITRSGKFLNADRASIGMYANEWQVKYTHEWISEGAEGVKNIHSSIPHSSNIQLLENKIVKISGVQPLFMIPRIKNIQIRKQGVYAQICIPIPGKNGVIGFIRFDRITRRKNWQIDDHEMLRLLANILADAIAKVETEKEISYLAYYDPLTGLPNRVLFYRYLEQAIELAKQRKNLLGVIFIDIDGFKEVNDTIGHDWGDYLINEIGRRLLGCIQKDNIVARFGGDEFLIMSPDVTGKGEMDKIAEQIMGVFDLPVMVNEQQFFITASGGVAIFPEDGETVNGLIKNADLAMYAAKNKGKGQYLFCSSEMKEMVMKKANLAQNLYQAIEKDELILYYQPQVEIISQEIIGFEALVRWNHPELGIVSPGIFIPIAEQTGLINSIGEWVMMTACAQNKAWQDQGFKPVQMAVNLSLEQFRSENVENIVKKCLHKTGLEPQYLELEITEGIAMKESQYVIECLHNLKKMGVAISIDDFGTEFSSLSRLKVLPVDRLKIDMQFIRGIGINTRDESIIAVMIHLAKRLGLKVIAEGVETGAQKNFLKNENCDEIQGYYYYKPMSSEAIEAEIFNA</sequence>
<feature type="transmembrane region" description="Helical" evidence="1">
    <location>
        <begin position="363"/>
        <end position="383"/>
    </location>
</feature>
<dbReference type="eggNOG" id="COG5001">
    <property type="taxonomic scope" value="Bacteria"/>
</dbReference>
<dbReference type="SUPFAM" id="SSF141868">
    <property type="entry name" value="EAL domain-like"/>
    <property type="match status" value="1"/>
</dbReference>
<gene>
    <name evidence="4" type="ordered locus">Awo_c14080</name>
</gene>
<dbReference type="PROSITE" id="PS50883">
    <property type="entry name" value="EAL"/>
    <property type="match status" value="1"/>
</dbReference>
<dbReference type="Pfam" id="PF00990">
    <property type="entry name" value="GGDEF"/>
    <property type="match status" value="1"/>
</dbReference>
<feature type="transmembrane region" description="Helical" evidence="1">
    <location>
        <begin position="151"/>
        <end position="169"/>
    </location>
</feature>
<feature type="transmembrane region" description="Helical" evidence="1">
    <location>
        <begin position="69"/>
        <end position="89"/>
    </location>
</feature>
<dbReference type="InterPro" id="IPR001633">
    <property type="entry name" value="EAL_dom"/>
</dbReference>
<dbReference type="Proteomes" id="UP000007177">
    <property type="component" value="Chromosome"/>
</dbReference>
<keyword evidence="5" id="KW-1185">Reference proteome</keyword>
<dbReference type="OrthoDB" id="9762141at2"/>
<evidence type="ECO:0000259" key="3">
    <source>
        <dbReference type="PROSITE" id="PS50887"/>
    </source>
</evidence>
<dbReference type="PANTHER" id="PTHR44757">
    <property type="entry name" value="DIGUANYLATE CYCLASE DGCP"/>
    <property type="match status" value="1"/>
</dbReference>
<protein>
    <submittedName>
        <fullName evidence="4">Uncharacterized protein</fullName>
    </submittedName>
</protein>
<dbReference type="HOGENOM" id="CLU_000445_70_49_9"/>
<reference evidence="4 5" key="2">
    <citation type="journal article" date="2012" name="PLoS ONE">
        <title>An ancient pathway combining carbon dioxide fixation with the generation and utilization of a sodium ion gradient for ATP synthesis.</title>
        <authorList>
            <person name="Poehlein A."/>
            <person name="Schmidt S."/>
            <person name="Kaster A.K."/>
            <person name="Goenrich M."/>
            <person name="Vollmers J."/>
            <person name="Thurmer A."/>
            <person name="Bertsch J."/>
            <person name="Schuchmann K."/>
            <person name="Voigt B."/>
            <person name="Hecker M."/>
            <person name="Daniel R."/>
            <person name="Thauer R.K."/>
            <person name="Gottschalk G."/>
            <person name="Muller V."/>
        </authorList>
    </citation>
    <scope>NUCLEOTIDE SEQUENCE [LARGE SCALE GENOMIC DNA]</scope>
    <source>
        <strain evidence="5">ATCC 29683 / DSM 1030 / JCM 2381 / KCTC 1655 / WB1</strain>
    </source>
</reference>
<dbReference type="FunFam" id="3.20.20.450:FF:000001">
    <property type="entry name" value="Cyclic di-GMP phosphodiesterase yahA"/>
    <property type="match status" value="1"/>
</dbReference>
<dbReference type="KEGG" id="awo:Awo_c14080"/>